<comment type="function">
    <text evidence="1">DNA-dependent ATPase that plays important roles in cellular responses to stalled DNA replication processes.</text>
</comment>
<dbReference type="GO" id="GO:0003677">
    <property type="term" value="F:DNA binding"/>
    <property type="evidence" value="ECO:0007669"/>
    <property type="project" value="InterPro"/>
</dbReference>
<dbReference type="FunFam" id="3.40.50.300:FF:000137">
    <property type="entry name" value="Replication-associated recombination protein A"/>
    <property type="match status" value="1"/>
</dbReference>
<dbReference type="CDD" id="cd18139">
    <property type="entry name" value="HLD_clamp_RarA"/>
    <property type="match status" value="1"/>
</dbReference>
<feature type="domain" description="AAA+ ATPase" evidence="8">
    <location>
        <begin position="54"/>
        <end position="171"/>
    </location>
</feature>
<dbReference type="GO" id="GO:0008047">
    <property type="term" value="F:enzyme activator activity"/>
    <property type="evidence" value="ECO:0007669"/>
    <property type="project" value="TreeGrafter"/>
</dbReference>
<dbReference type="InterPro" id="IPR032423">
    <property type="entry name" value="AAA_assoc_2"/>
</dbReference>
<dbReference type="Pfam" id="PF00004">
    <property type="entry name" value="AAA"/>
    <property type="match status" value="1"/>
</dbReference>
<evidence type="ECO:0000256" key="5">
    <source>
        <dbReference type="ARBA" id="ARBA00022741"/>
    </source>
</evidence>
<dbReference type="PRINTS" id="PR00830">
    <property type="entry name" value="ENDOLAPTASE"/>
</dbReference>
<dbReference type="InterPro" id="IPR051314">
    <property type="entry name" value="AAA_ATPase_RarA/MGS1/WRNIP1"/>
</dbReference>
<evidence type="ECO:0000256" key="4">
    <source>
        <dbReference type="ARBA" id="ARBA00022705"/>
    </source>
</evidence>
<dbReference type="PANTHER" id="PTHR13779:SF7">
    <property type="entry name" value="ATPASE WRNIP1"/>
    <property type="match status" value="1"/>
</dbReference>
<dbReference type="GO" id="GO:0000731">
    <property type="term" value="P:DNA synthesis involved in DNA repair"/>
    <property type="evidence" value="ECO:0007669"/>
    <property type="project" value="TreeGrafter"/>
</dbReference>
<feature type="region of interest" description="Disordered" evidence="7">
    <location>
        <begin position="438"/>
        <end position="464"/>
    </location>
</feature>
<dbReference type="Pfam" id="PF12002">
    <property type="entry name" value="MgsA_C"/>
    <property type="match status" value="1"/>
</dbReference>
<evidence type="ECO:0000256" key="7">
    <source>
        <dbReference type="SAM" id="MobiDB-lite"/>
    </source>
</evidence>
<dbReference type="GO" id="GO:0006261">
    <property type="term" value="P:DNA-templated DNA replication"/>
    <property type="evidence" value="ECO:0007669"/>
    <property type="project" value="TreeGrafter"/>
</dbReference>
<dbReference type="GO" id="GO:0005524">
    <property type="term" value="F:ATP binding"/>
    <property type="evidence" value="ECO:0007669"/>
    <property type="project" value="UniProtKB-KW"/>
</dbReference>
<evidence type="ECO:0000313" key="10">
    <source>
        <dbReference type="Proteomes" id="UP000316852"/>
    </source>
</evidence>
<organism evidence="9 10">
    <name type="scientific">Eiseniibacteriota bacterium</name>
    <dbReference type="NCBI Taxonomy" id="2212470"/>
    <lineage>
        <taxon>Bacteria</taxon>
        <taxon>Candidatus Eiseniibacteriota</taxon>
    </lineage>
</organism>
<reference evidence="9 10" key="1">
    <citation type="journal article" date="2019" name="Nat. Microbiol.">
        <title>Mediterranean grassland soil C-N compound turnover is dependent on rainfall and depth, and is mediated by genomically divergent microorganisms.</title>
        <authorList>
            <person name="Diamond S."/>
            <person name="Andeer P.F."/>
            <person name="Li Z."/>
            <person name="Crits-Christoph A."/>
            <person name="Burstein D."/>
            <person name="Anantharaman K."/>
            <person name="Lane K.R."/>
            <person name="Thomas B.C."/>
            <person name="Pan C."/>
            <person name="Northen T.R."/>
            <person name="Banfield J.F."/>
        </authorList>
    </citation>
    <scope>NUCLEOTIDE SEQUENCE [LARGE SCALE GENOMIC DNA]</scope>
    <source>
        <strain evidence="9">WS_6</strain>
    </source>
</reference>
<keyword evidence="5" id="KW-0547">Nucleotide-binding</keyword>
<dbReference type="EMBL" id="VBOW01000068">
    <property type="protein sequence ID" value="TMQ57175.1"/>
    <property type="molecule type" value="Genomic_DNA"/>
</dbReference>
<dbReference type="CDD" id="cd00009">
    <property type="entry name" value="AAA"/>
    <property type="match status" value="1"/>
</dbReference>
<dbReference type="SUPFAM" id="SSF52540">
    <property type="entry name" value="P-loop containing nucleoside triphosphate hydrolases"/>
    <property type="match status" value="1"/>
</dbReference>
<dbReference type="Proteomes" id="UP000316852">
    <property type="component" value="Unassembled WGS sequence"/>
</dbReference>
<evidence type="ECO:0000256" key="6">
    <source>
        <dbReference type="ARBA" id="ARBA00022840"/>
    </source>
</evidence>
<evidence type="ECO:0000256" key="3">
    <source>
        <dbReference type="ARBA" id="ARBA00020776"/>
    </source>
</evidence>
<evidence type="ECO:0000313" key="9">
    <source>
        <dbReference type="EMBL" id="TMQ57175.1"/>
    </source>
</evidence>
<proteinExistence type="inferred from homology"/>
<sequence>MTEPLDLFPEESRRRAKRPPLAERMRPRSFEEFLGQEELLRPGSLLKSAVERGELPSVIFWGPPGSGKTTLARLIARASGSHFVAFSAVTSGVKEVREVIERARLEKKARGVATLLFVDEIHRFNKAQQDAFLPHVEDGTIVLMGATTENPSFEVINALLSRMQVIVLPALSEGAIVEILKRAAADPERGLGAHPPEVAEETLKLIARLSGGDARIALNILEGAAMIAAGAGARALTEMEVREAAQRKMLPYDRAGEEHFNIISALHKSLRGSDPDAGLYWLARMLEAGEDPLYVARRLMRFASEDVGLADPEALRLAVAVKDAVHFLGMPEGNTALAELTVYLALAPKSNSVYLAYERASRDALEKPPYPVPLSIRNAPTPLMKGLGYGKGYEYAHDYEDAIVGQRYLPEELQDVRYWEGVPRGQEAELVERLKRLNAEKARRRGGAGPEGPPRGPRRGKPSG</sequence>
<dbReference type="SUPFAM" id="SSF48019">
    <property type="entry name" value="post-AAA+ oligomerization domain-like"/>
    <property type="match status" value="1"/>
</dbReference>
<keyword evidence="6" id="KW-0067">ATP-binding</keyword>
<dbReference type="Gene3D" id="3.40.50.300">
    <property type="entry name" value="P-loop containing nucleotide triphosphate hydrolases"/>
    <property type="match status" value="1"/>
</dbReference>
<dbReference type="InterPro" id="IPR008921">
    <property type="entry name" value="DNA_pol3_clamp-load_cplx_C"/>
</dbReference>
<dbReference type="GO" id="GO:0017116">
    <property type="term" value="F:single-stranded DNA helicase activity"/>
    <property type="evidence" value="ECO:0007669"/>
    <property type="project" value="TreeGrafter"/>
</dbReference>
<dbReference type="Gene3D" id="1.10.3710.10">
    <property type="entry name" value="DNA polymerase III clamp loader subunits, C-terminal domain"/>
    <property type="match status" value="1"/>
</dbReference>
<dbReference type="Gene3D" id="1.20.272.10">
    <property type="match status" value="1"/>
</dbReference>
<evidence type="ECO:0000259" key="8">
    <source>
        <dbReference type="SMART" id="SM00382"/>
    </source>
</evidence>
<dbReference type="SMART" id="SM00382">
    <property type="entry name" value="AAA"/>
    <property type="match status" value="1"/>
</dbReference>
<dbReference type="InterPro" id="IPR021886">
    <property type="entry name" value="MgsA_C"/>
</dbReference>
<accession>A0A538T0M3</accession>
<dbReference type="InterPro" id="IPR003959">
    <property type="entry name" value="ATPase_AAA_core"/>
</dbReference>
<comment type="caution">
    <text evidence="9">The sequence shown here is derived from an EMBL/GenBank/DDBJ whole genome shotgun (WGS) entry which is preliminary data.</text>
</comment>
<keyword evidence="4" id="KW-0235">DNA replication</keyword>
<dbReference type="AlphaFoldDB" id="A0A538T0M3"/>
<feature type="region of interest" description="Disordered" evidence="7">
    <location>
        <begin position="1"/>
        <end position="22"/>
    </location>
</feature>
<dbReference type="InterPro" id="IPR027417">
    <property type="entry name" value="P-loop_NTPase"/>
</dbReference>
<dbReference type="FunFam" id="1.20.272.10:FF:000001">
    <property type="entry name" value="Putative AAA family ATPase"/>
    <property type="match status" value="1"/>
</dbReference>
<dbReference type="GO" id="GO:0016887">
    <property type="term" value="F:ATP hydrolysis activity"/>
    <property type="evidence" value="ECO:0007669"/>
    <property type="project" value="InterPro"/>
</dbReference>
<dbReference type="InterPro" id="IPR003593">
    <property type="entry name" value="AAA+_ATPase"/>
</dbReference>
<dbReference type="Gene3D" id="1.10.8.60">
    <property type="match status" value="1"/>
</dbReference>
<gene>
    <name evidence="9" type="ORF">E6K76_11150</name>
</gene>
<dbReference type="Pfam" id="PF16193">
    <property type="entry name" value="AAA_assoc_2"/>
    <property type="match status" value="1"/>
</dbReference>
<evidence type="ECO:0000256" key="1">
    <source>
        <dbReference type="ARBA" id="ARBA00002393"/>
    </source>
</evidence>
<dbReference type="PANTHER" id="PTHR13779">
    <property type="entry name" value="WERNER HELICASE-INTERACTING PROTEIN 1 FAMILY MEMBER"/>
    <property type="match status" value="1"/>
</dbReference>
<name>A0A538T0M3_UNCEI</name>
<comment type="similarity">
    <text evidence="2">Belongs to the AAA ATPase family. RarA/MGS1/WRNIP1 subfamily.</text>
</comment>
<evidence type="ECO:0000256" key="2">
    <source>
        <dbReference type="ARBA" id="ARBA00008959"/>
    </source>
</evidence>
<protein>
    <recommendedName>
        <fullName evidence="3">Replication-associated recombination protein A</fullName>
    </recommendedName>
</protein>
<dbReference type="FunFam" id="1.10.8.60:FF:000029">
    <property type="entry name" value="Replication-associated recombination protein A"/>
    <property type="match status" value="1"/>
</dbReference>